<accession>A0ABP1S594</accession>
<keyword evidence="2" id="KW-1185">Reference proteome</keyword>
<evidence type="ECO:0008006" key="3">
    <source>
        <dbReference type="Google" id="ProtNLM"/>
    </source>
</evidence>
<reference evidence="1 2" key="1">
    <citation type="submission" date="2024-08" db="EMBL/GenBank/DDBJ databases">
        <authorList>
            <person name="Cucini C."/>
            <person name="Frati F."/>
        </authorList>
    </citation>
    <scope>NUCLEOTIDE SEQUENCE [LARGE SCALE GENOMIC DNA]</scope>
</reference>
<evidence type="ECO:0000313" key="1">
    <source>
        <dbReference type="EMBL" id="CAL8143837.1"/>
    </source>
</evidence>
<evidence type="ECO:0000313" key="2">
    <source>
        <dbReference type="Proteomes" id="UP001642540"/>
    </source>
</evidence>
<proteinExistence type="predicted"/>
<comment type="caution">
    <text evidence="1">The sequence shown here is derived from an EMBL/GenBank/DDBJ whole genome shotgun (WGS) entry which is preliminary data.</text>
</comment>
<gene>
    <name evidence="1" type="ORF">ODALV1_LOCUS29944</name>
</gene>
<dbReference type="EMBL" id="CAXLJM020000160">
    <property type="protein sequence ID" value="CAL8143837.1"/>
    <property type="molecule type" value="Genomic_DNA"/>
</dbReference>
<sequence length="184" mass="21014">MRETTLDTKHAGTLETIAKHFENLPKIESRTGQPSFQRDVLMKISGKGLYDDALGNCTTLLVDFPHVFQNFQPSETLAILLSKPDLMQVVNQYGGPMPLLQKIVSEMKVRCNFYSPAKPLKTGEICYFLRFRFPFDFEYKILNCAMVNGVGPTKFLAKNNAAIEGLELLRNLFLKEKFHSYNRN</sequence>
<organism evidence="1 2">
    <name type="scientific">Orchesella dallaii</name>
    <dbReference type="NCBI Taxonomy" id="48710"/>
    <lineage>
        <taxon>Eukaryota</taxon>
        <taxon>Metazoa</taxon>
        <taxon>Ecdysozoa</taxon>
        <taxon>Arthropoda</taxon>
        <taxon>Hexapoda</taxon>
        <taxon>Collembola</taxon>
        <taxon>Entomobryomorpha</taxon>
        <taxon>Entomobryoidea</taxon>
        <taxon>Orchesellidae</taxon>
        <taxon>Orchesellinae</taxon>
        <taxon>Orchesella</taxon>
    </lineage>
</organism>
<dbReference type="Proteomes" id="UP001642540">
    <property type="component" value="Unassembled WGS sequence"/>
</dbReference>
<name>A0ABP1S594_9HEXA</name>
<protein>
    <recommendedName>
        <fullName evidence="3">DRBM domain-containing protein</fullName>
    </recommendedName>
</protein>